<feature type="domain" description="Cadherin" evidence="4">
    <location>
        <begin position="645"/>
        <end position="753"/>
    </location>
</feature>
<feature type="domain" description="Cadherin" evidence="4">
    <location>
        <begin position="2497"/>
        <end position="2601"/>
    </location>
</feature>
<dbReference type="Pfam" id="PF01822">
    <property type="entry name" value="WSC"/>
    <property type="match status" value="1"/>
</dbReference>
<feature type="domain" description="Cadherin" evidence="4">
    <location>
        <begin position="5538"/>
        <end position="5651"/>
    </location>
</feature>
<feature type="domain" description="Cadherin" evidence="4">
    <location>
        <begin position="3202"/>
        <end position="3343"/>
    </location>
</feature>
<dbReference type="InterPro" id="IPR040853">
    <property type="entry name" value="RapA2_cadherin-like"/>
</dbReference>
<feature type="domain" description="Cadherin" evidence="4">
    <location>
        <begin position="761"/>
        <end position="860"/>
    </location>
</feature>
<evidence type="ECO:0008006" key="8">
    <source>
        <dbReference type="Google" id="ProtNLM"/>
    </source>
</evidence>
<feature type="domain" description="Cadherin" evidence="4">
    <location>
        <begin position="5987"/>
        <end position="6087"/>
    </location>
</feature>
<feature type="domain" description="Cadherin" evidence="4">
    <location>
        <begin position="4230"/>
        <end position="4324"/>
    </location>
</feature>
<evidence type="ECO:0000256" key="1">
    <source>
        <dbReference type="ARBA" id="ARBA00022692"/>
    </source>
</evidence>
<dbReference type="InterPro" id="IPR015919">
    <property type="entry name" value="Cadherin-like_sf"/>
</dbReference>
<feature type="domain" description="Cadherin" evidence="4">
    <location>
        <begin position="1807"/>
        <end position="1898"/>
    </location>
</feature>
<dbReference type="Pfam" id="PF00028">
    <property type="entry name" value="Cadherin"/>
    <property type="match status" value="13"/>
</dbReference>
<keyword evidence="1" id="KW-0812">Transmembrane</keyword>
<dbReference type="SUPFAM" id="SSF49899">
    <property type="entry name" value="Concanavalin A-like lectins/glucanases"/>
    <property type="match status" value="1"/>
</dbReference>
<keyword evidence="7" id="KW-1185">Reference proteome</keyword>
<name>A0AAD5QBY2_PYTIN</name>
<feature type="domain" description="Cadherin" evidence="4">
    <location>
        <begin position="4323"/>
        <end position="4426"/>
    </location>
</feature>
<feature type="domain" description="Cadherin" evidence="4">
    <location>
        <begin position="5325"/>
        <end position="5428"/>
    </location>
</feature>
<feature type="domain" description="Cadherin" evidence="4">
    <location>
        <begin position="3092"/>
        <end position="3201"/>
    </location>
</feature>
<dbReference type="SMART" id="SM00321">
    <property type="entry name" value="WSC"/>
    <property type="match status" value="1"/>
</dbReference>
<feature type="domain" description="Cadherin" evidence="4">
    <location>
        <begin position="5766"/>
        <end position="5872"/>
    </location>
</feature>
<proteinExistence type="predicted"/>
<evidence type="ECO:0000256" key="2">
    <source>
        <dbReference type="ARBA" id="ARBA00022989"/>
    </source>
</evidence>
<feature type="domain" description="Cadherin" evidence="4">
    <location>
        <begin position="1697"/>
        <end position="1800"/>
    </location>
</feature>
<dbReference type="GO" id="GO:0005509">
    <property type="term" value="F:calcium ion binding"/>
    <property type="evidence" value="ECO:0007669"/>
    <property type="project" value="InterPro"/>
</dbReference>
<dbReference type="PANTHER" id="PTHR24026:SF126">
    <property type="entry name" value="PROTOCADHERIN FAT 4"/>
    <property type="match status" value="1"/>
</dbReference>
<feature type="domain" description="Cadherin" evidence="4">
    <location>
        <begin position="4894"/>
        <end position="5001"/>
    </location>
</feature>
<feature type="domain" description="Cadherin" evidence="4">
    <location>
        <begin position="5218"/>
        <end position="5326"/>
    </location>
</feature>
<dbReference type="EMBL" id="JAKCXM010000022">
    <property type="protein sequence ID" value="KAJ0407374.1"/>
    <property type="molecule type" value="Genomic_DNA"/>
</dbReference>
<dbReference type="Gene3D" id="2.60.120.260">
    <property type="entry name" value="Galactose-binding domain-like"/>
    <property type="match status" value="1"/>
</dbReference>
<feature type="domain" description="Cadherin" evidence="4">
    <location>
        <begin position="5024"/>
        <end position="5113"/>
    </location>
</feature>
<feature type="domain" description="Cadherin" evidence="4">
    <location>
        <begin position="3917"/>
        <end position="4020"/>
    </location>
</feature>
<feature type="domain" description="Cadherin" evidence="4">
    <location>
        <begin position="3774"/>
        <end position="3815"/>
    </location>
</feature>
<dbReference type="PROSITE" id="PS51212">
    <property type="entry name" value="WSC"/>
    <property type="match status" value="1"/>
</dbReference>
<dbReference type="Proteomes" id="UP001209570">
    <property type="component" value="Unassembled WGS sequence"/>
</dbReference>
<feature type="domain" description="Cadherin" evidence="4">
    <location>
        <begin position="3822"/>
        <end position="3916"/>
    </location>
</feature>
<feature type="domain" description="Cadherin" evidence="4">
    <location>
        <begin position="4808"/>
        <end position="4888"/>
    </location>
</feature>
<feature type="domain" description="Cadherin" evidence="4">
    <location>
        <begin position="1173"/>
        <end position="1363"/>
    </location>
</feature>
<feature type="domain" description="WSC" evidence="5">
    <location>
        <begin position="1227"/>
        <end position="1319"/>
    </location>
</feature>
<comment type="caution">
    <text evidence="6">The sequence shown here is derived from an EMBL/GenBank/DDBJ whole genome shotgun (WGS) entry which is preliminary data.</text>
</comment>
<dbReference type="CDD" id="cd11304">
    <property type="entry name" value="Cadherin_repeat"/>
    <property type="match status" value="40"/>
</dbReference>
<dbReference type="InterPro" id="IPR002889">
    <property type="entry name" value="WSC_carb-bd"/>
</dbReference>
<feature type="domain" description="Cadherin" evidence="4">
    <location>
        <begin position="2976"/>
        <end position="3091"/>
    </location>
</feature>
<keyword evidence="3" id="KW-0732">Signal</keyword>
<feature type="domain" description="Cadherin" evidence="4">
    <location>
        <begin position="4531"/>
        <end position="4641"/>
    </location>
</feature>
<feature type="domain" description="Cadherin" evidence="4">
    <location>
        <begin position="4122"/>
        <end position="4223"/>
    </location>
</feature>
<dbReference type="Pfam" id="PF17803">
    <property type="entry name" value="Cadherin_4"/>
    <property type="match status" value="1"/>
</dbReference>
<evidence type="ECO:0000259" key="4">
    <source>
        <dbReference type="PROSITE" id="PS50268"/>
    </source>
</evidence>
<evidence type="ECO:0000256" key="3">
    <source>
        <dbReference type="SAM" id="SignalP"/>
    </source>
</evidence>
<dbReference type="GO" id="GO:0005886">
    <property type="term" value="C:plasma membrane"/>
    <property type="evidence" value="ECO:0007669"/>
    <property type="project" value="UniProtKB-SubCell"/>
</dbReference>
<protein>
    <recommendedName>
        <fullName evidence="8">Staphylococcus aureus surface protein A</fullName>
    </recommendedName>
</protein>
<feature type="domain" description="Cadherin" evidence="4">
    <location>
        <begin position="1368"/>
        <end position="1463"/>
    </location>
</feature>
<evidence type="ECO:0000313" key="7">
    <source>
        <dbReference type="Proteomes" id="UP001209570"/>
    </source>
</evidence>
<dbReference type="GO" id="GO:0007156">
    <property type="term" value="P:homophilic cell adhesion via plasma membrane adhesion molecules"/>
    <property type="evidence" value="ECO:0007669"/>
    <property type="project" value="InterPro"/>
</dbReference>
<feature type="domain" description="Cadherin" evidence="4">
    <location>
        <begin position="431"/>
        <end position="507"/>
    </location>
</feature>
<dbReference type="PROSITE" id="PS50268">
    <property type="entry name" value="CADHERIN_2"/>
    <property type="match status" value="41"/>
</dbReference>
<dbReference type="SUPFAM" id="SSF49313">
    <property type="entry name" value="Cadherin-like"/>
    <property type="match status" value="39"/>
</dbReference>
<organism evidence="6 7">
    <name type="scientific">Pythium insidiosum</name>
    <name type="common">Pythiosis disease agent</name>
    <dbReference type="NCBI Taxonomy" id="114742"/>
    <lineage>
        <taxon>Eukaryota</taxon>
        <taxon>Sar</taxon>
        <taxon>Stramenopiles</taxon>
        <taxon>Oomycota</taxon>
        <taxon>Peronosporomycetes</taxon>
        <taxon>Pythiales</taxon>
        <taxon>Pythiaceae</taxon>
        <taxon>Pythium</taxon>
    </lineage>
</organism>
<feature type="domain" description="Cadherin" evidence="4">
    <location>
        <begin position="5873"/>
        <end position="5980"/>
    </location>
</feature>
<keyword evidence="2" id="KW-1133">Transmembrane helix</keyword>
<feature type="domain" description="Cadherin" evidence="4">
    <location>
        <begin position="1091"/>
        <end position="1166"/>
    </location>
</feature>
<feature type="domain" description="Cadherin" evidence="4">
    <location>
        <begin position="1583"/>
        <end position="1696"/>
    </location>
</feature>
<feature type="domain" description="Cadherin" evidence="4">
    <location>
        <begin position="4426"/>
        <end position="4527"/>
    </location>
</feature>
<dbReference type="PRINTS" id="PR00205">
    <property type="entry name" value="CADHERIN"/>
</dbReference>
<feature type="signal peptide" evidence="3">
    <location>
        <begin position="1"/>
        <end position="40"/>
    </location>
</feature>
<feature type="domain" description="Cadherin" evidence="4">
    <location>
        <begin position="3678"/>
        <end position="3758"/>
    </location>
</feature>
<sequence>MALDTTAFSRKTTAMATTTMLLTTMLMLLLLLFAAERVDAAVFEDFQNARPVDGLVELVPFVPPVAYDNLDGDRTMTIAAPSTGLLLVHATHQLDPRCYTERVVESRFNSPLLSSSPFARIAYSSKRMVRTYRQGQGSMLRSDFDRASEPVESEGFCQRELSTFDNFLNGRRDVCGRYRQINNNVAFKIVIELVESGPRSATVWSWFLGLPFRSGPWSFDSSSPEQLRSILEGSVSSDIALVIGSGVNASSFSQELKTTLGRFEPAASDFTAQIGSVVLVGSKDATVPWSMLQLVDPNVDYSLQLDIPLPDTSAHYSSIAVPSGFYATPEDAPASRRDGFTRLLSEDRAGSVRLDPVSGGVSLLFSPDFEVLDSFKFRVQFTDRTNRQDMCDYIVNIQDVNEAPVLLAGSYDVVEACSGADCRVGDLSALAYDEDRNSLLTFSLMNGSDIFSFVNGELWAKAQLDYETTPDVVLLIRVDDQQGLFSTNTLAITVVDVNEPPRASPFAISVVENQEVGSIVHNILATDPDGDVLSFSVFNSSSGFGDLFSVDGAAVMASGAIDYETLSAVDLTGLAGFSDDVNIEVIDTPEAPFFTDIVQGVNTTDFEGIKTYNLVIEVQDDAPAPASSRCTATITILNEIEPPICAPQITLSVTENTARGTVIGDPLFRSCTDQDTSKSDSLQFLFEFIGNSTALPLALHRNTGQLSVNGLLNFEAMPRYALPVLVRSVKAETKTAIMRIQIDLRDVNDPPQLLPNTPLDLRSTGVVVVAESIPVGAAVASFSVMDEDAGDVSTVVMTETTRSFALRQLNGTFYEIAVSVPLDFETKTAYTVSVTARDRAAATATMSLTISVADVNEPPFLLADQELLVEENTAVNTLMRWWSEVLSPEFIKTNFARVVPRQSQLPTLIARFSFDASLDDSTSRLNHLSARIPKPSFVSIPALVGELALMSTRWRLVVQADAGVGPFGLAEIWWFRSRSRLVMARDVQSISASDGSDMRRAMDGETSTVAVFKGPGDDTGAWIELQFRAAVDAAKVVVQTTPARENGVQSAIILGFDAITQEWRAVAQLTGLQNPSSRVSTYGLVENLIADDDDVGVTGLTFSLVSPEASDVFSLDPSTGMLRVKDEAIDFETRSSHRLNRFQSPALQVEFDVAITVLDVNEPPIAVAQSRFVAENSRPRTAIGLPLVASDPDTGQRVRFAIASGNDLGLFAIDATTGQLSVDVGSPDRFVGCFRSVNAEAGAALQAIDFSQSANAISLCSERCARFRLLALRASSQCWCFNQLSVASPTDNGACDMLCNGDSTASCGGADAFAVYRRRQILDFEQRPTFNLVVRATDSWTPALSSEFNVTINVGDVNEPPVLMLSPVAMVENALSSVNASTFAVVSDEDTGDAFSMELTWCSPQPCPFRFDSRLHVLSNTAPLDHETTAVYSLRFRVVDRGLLSAERETVLSVINVKEPPIVEPASRVVSENVQVGTPIGPPVVGRDPDSAGGPVQFSIASQDNADCLQIDGVTGQLSVARRECFDYERLPFDPLQPPSFASAGLVGGSCPVTVTAGQVTSERQNTSYVTLTVAFRCVEFTTLSDVDAQTFLSSFSARVSSPSHVAASSSSPMSFTIDADNRSAVRLLFELPLLRDDRVVQARYGSSAWTTVFAAQDLSKSIRAVIRVSDRSPKPLTAEAVATIRVLDVNEPPSFVGATSAFSVSENSPAGSLVGPRLSTVFFDPEGRDLVFSIVDQSVPSAFVYDAASDQVRVGSRALNFEALATQQLTVQVRDRDLTTQVVISVAILDVNDAPVPHCVRWRASEAVPPRTVLDDAIVVTDEDSIDQTFTYRLLNATDTLAIDTNGRLMTLAPLDFETRQRFVFTVEVQDPRGATGSCVATLEILDVNEPPVGPVAYNGTWHTQTPRHAPIVKIGLDDPERQPLAYRFLKAPPVSASGSALFGISASGFVTLNATDAVATTPPAVTILEIVVTDGVFDVPVTCVLFYDEDSPPIACPPSVLELQAVENVVGVGAGFVRVVYSDLKAASSPIVFEIVSSLSPFSMNPTTGELLINPSRGGLDFERQSLYDLAFDATLTSYQRKITCPFRVRVTDQNEPPSCSQLEVFLMENQVGANVLVAQLEAADPERQPLTFSLDAGRWPAAAALFAVSSSGAVTSRDLSWLNHEATASVRFDASVSDGVNVVRCPVTITIDDANDCPVIPSQARSVLENSRQDALVGSPVTVFDEDYIASPSSIGRLRFEMDADVFEIHATTGQIRVAKHAALDFESQSQFVVNVTVTDDGDPPCSVTAPVVIQVIDVNEPPEIVGGTSGSVVEFTDNGGHNSSVPILRLFRLDHRSGDLYVSAPSSIDYERVSSYTLHVMVTDLDGLSAKADVHVAVQDVNEAPVFRPISASVPENARSGYIVIDSANTPIASDPEGDPAIGLTILEDVESESASSPFMFDGHGRLVLTGNQSLDFEIQEKYKLTVKACDSSMVCSSALVNVAVIDVNEPPTLQPATRYIDENAVTGSPIGAPIAATDPDVGQRLTFSIASGNDQQIFEIQSCSGQLFVRRSHVLDYESASRHVITVTVRDNGEPSLSASTAVQILVRDVNEPPVLTSDASIELSVRPIANVTDTTTDMNALGLVDVWEGSKDVSCASHVEVLERISTTSACGYVELAEAYVYRIKWQLTLVEPTVVAIRALSNMENRVSVVVNGVSMRLNETFASGADLPHVDTAFLDAPLQRGSHHFVVYVSTVVRGDDAISVETQLDNGSWTAVTTRLIEDAFPASIEREIQENSATGSLVGAPVRAADCDAADASGLRYDLIAQDIPGQFALNSDTGQLVLTGAVDYERSRSHRVLVAVRDSGSMQAQAWVTVLVLDVNEAPTFPSLPRTSSLVVLENSVAGTTLGDPLVPVDPEGAHMSFRFKVLSTGSPFVVGETSGQLAVAPGAMLDFETQSTHVVSIQATDPDGLAVNVSLVVAVTDVNEAPTMEADVMNIAENAPRGAVLALLRGFDPENQTLSWSVISSTIPQPSAGGNSLETTAFRIVSTSKSTAQLEVRTATINYETASSFEVSVRATDSGADALSVTRTLTVWVTDVNEPPRLAVSPVQYSVPENTKNGVVIASLGGSTDALAVITDEDFGDKLVFALERSSPRNGIVSVTTEGQIVVTDSAALDYEAIQAIELVVQARDRANNILSFDVTIDVVDVNEPPSFSDDSVDLIVPETVVAGTTIHRLSARDPEGRVVVFRVVSESHPGAIVVGSQGTVEVGSLQLLAGVMYQVTVRAQDDDGEATSAWAADVILLAPFDFETVASLPFVNLTICATDDGAANDYVDVMKGCGPLNIHVTDVNEAPVLDRKTCDVPRSIVETQTLRIEDGRIFEAGPWPADKQFDVLTDSADGPLVFGDLDFTLAIGVMVNQISGPSPLVSVTGQGGRRLGVVISEQSEIILDIGTEFPVGTNVSLSQGYTWAHIGIVYAIADRTLRVYLNGDLRANMSTTFGFLDVATTAILSQQNATFSGQLAQFLYFPGAMSSIELAAQQSYPEFNPIESSIIGQRDDPILPTQFITASSFLRNRRGHGYGKNALDVMRMGGAKNESWCPATIDNTEWLQLQFPFPTAISQIIIATGSTDDGKLGLLAAFRLDMRVDEDSVFRTVGTYRSRDNTSFDSGSACLRLDVLGPITETKLPTPLVASDVDKGDAVSYFIASSSDRPAGLRIDRSTGELFVRTDWLDFETGPTGRVAVGARDKAGLSDQCDVSFSVHDANDGPTISANSLAFFIPENPTGFDYERRQEVRCPIVIADDHDSPRTSVATLAVSIADVNEAPIILPGQRGSVREDAARDTTVMTVQASDPDTPAAWRQLRYRLLNTSVFSIDSATGEVKLRVPELIDYEAQQVHALTVQVTDGGFLTTEELVYVDILNVEEAPVWLHMPTRFAVDENGVVPRTVFIANASDPDRVTNEQLRFVLEDATPFFSINETIGTVTLVQPLDFESMSPIQLRVMAYKANNSKFNSSRSVFIDVHDVNEAPNPTMSQLALGVQENAGEGTPVGPPVSSIVWDPENDTLRFELEAFGDSMLFTMDGCNGQLRIKSALDFEQDVGTLRLRVGVTDEGRNRVSIPVTVDVLDVNEPPYFLLDVMSFTVPETAIPGTAIGDMAALDPDTIPVTLFYRLVPSDDSTMFGLDATNGTLRLGPGARLDFEQRRSFSLDVQVSDGSLTSSGRVIVHVTDVNEPPICSSQVRVVPENSPIGTPLTPDLEAIDPDEDDRGREVRFTLVDDQESGIFELRQGRIVLASPSLDFEDRAEYRVGFTACDASQACSSCQLTIRVSDVNEAPVLVDQSFRVAENLNGSAFAVVASDPDQGDSLMFEILSQSIPGVFAIEPFSGVVVVMATAALNYEAIIGHRVWMKVRVIDNGSPRLSSTATMTVVIVDVNEAPVSSTALRVAIPEDFAVGRVVHTWDVRDEDQGQEIRFATLQDNLPTQILAFASPTRPELVLISPLNFEVASQHSVDLVACDPYQLCATTTLQIDVLDRNDSPRLAGLVNGKLSFTVSNHAKQGSSVGCLHATDEDVGDMSLFMLHVHPQQLQAWEVDGVSVFAVNATSGHLVVTNSSALQLARDNMSFVAVATVTDRAGLQDSSVVEIKVVSTNAPPFCGNQLIIFEANENAAIGATVGRRLLEFVSDPDIGTKFRFELYHEFLSVDALTGQLQVKNSTNFDYETPDLRNTSIAVMVTDDGAYHDDQGRLSTVCNVLIRATDVNEPPVASDLRVSIEEASSSIISSSQSLRFPILSSSGDLELIYNRSTVGPMTVERQRKALRLVSSTDQDTSDIVRFSIAAGNPASPVFFVDETSGQISCFRDQIDFEAQSEYRLAVAARDKGGLESISTVVVSVLDVNEAPIVADALCSVMENATAGTAICQVKASDPDSSDQLNGIIDLSLAASDSKLTAAFAIDPVTAAVTLLDPTVLDFERQQLVQLSLCATDRGTPPLRSCGLVTLRVLDADDSPTLISPSSCTVPEIAYDLDAAAKAQYVNASVCSLRVEDPDETSQVAAWRTHVWESSASPTCPFAVDTLTGHVVMLAPEKIDFESLKSCSLSVRATDRGGLSSAWQSISIRVSDRNERPSLTVSALEIDENAPHGALVVGDMPQAFDPDWLEDGTKDTPEIRLDDPLNVFAMRGNTVIFVGERPLDFETTSDYAVTLRAVDRRGLESEPQVLQIRVRDVNEAPVFDSDLPRYELAENHPRGTRLWPPLRATDFDRNDIVRYALVMESSLVAAAAAPSSFGIDPVSGVLFQTAPVVDFEITPSFTLTVQATDRLGLTALKNVTVAILDVNEAPTLVSSYVSVPEDLAPRSLLGPELLSLATDPELPADNLTFSILRGNEERRFELDPFTGQLRLARLLDFERTSLYTLDIRATDRGGLYGDSTMVVQVTDVNEPPLLEPFEFEMPENSAAGVAVGTPLNVSDPDVSTTLTYRIARETARDPIAPTSCFNINATSGQLSVASRCTADFEDSLWSLFSVQVEVSDGRLTATETGYIRVLDVNEPPAFDIESPGALELAENSKSGTLVGSVWAVDPDRDDFVTYEECGQSHARTFAVQSERVRTYGSAGGEMVANILVLDATALNYEAQPTLWVDVCAQDKGFLSARTRVHVSLQNVFEPPRITLDWVRVPVAEDIVNGTTIGPALSQFVVDEEALNPSVGCTVPLGIVNSTCLASVALAIDACGQLSLRRGAFDFETQAECAVDIVVLGSSSDYFDSSQRIRVEISVLDVNEAPAFASDSTTMSVAENAVAGTILGFVSASDPDNQPRMTFAWGNSSATFNASALPFTLAPATGAISLRRAGLLNYETRQLYQVPVVVSDQWGLADEATIVVNVIDSNEPPVFRMAVYTFSVLEHQPRQTLIGTVVAIDSDSFQNTSLTYSIVSGNDQEAIHIMSVSGDGVIVVRHSDALDFERQTTYELVVSACDNGPGALCGFTTVRVAVGNVNEAPTVRDAVVFVAEDASLPSVVWTSASLDTPFNASMISTDPDSGDKLSYSLLDASESFAVDRETGVVLTSKALNFEATATYSLQLTAVDTGGLRGSGTLTVIVLDRNDAPQVVPAAFLLSENARKAAIVGQLQWADEDTGQSHTFSIRSTVLQMRDERVVVRPNDVVELTGVTSGVLRVFDADVLDFENVTAI</sequence>
<accession>A0AAD5QBY2</accession>
<feature type="domain" description="Cadherin" evidence="4">
    <location>
        <begin position="2876"/>
        <end position="2977"/>
    </location>
</feature>
<feature type="domain" description="Cadherin" evidence="4">
    <location>
        <begin position="4653"/>
        <end position="4752"/>
    </location>
</feature>
<keyword evidence="2" id="KW-0472">Membrane</keyword>
<dbReference type="InterPro" id="IPR002126">
    <property type="entry name" value="Cadherin-like_dom"/>
</dbReference>
<feature type="domain" description="Cadherin" evidence="4">
    <location>
        <begin position="5427"/>
        <end position="5536"/>
    </location>
</feature>
<feature type="domain" description="Cadherin" evidence="4">
    <location>
        <begin position="2771"/>
        <end position="2873"/>
    </location>
</feature>
<dbReference type="Gene3D" id="2.60.40.60">
    <property type="entry name" value="Cadherins"/>
    <property type="match status" value="41"/>
</dbReference>
<feature type="domain" description="Cadherin" evidence="4">
    <location>
        <begin position="5112"/>
        <end position="5217"/>
    </location>
</feature>
<dbReference type="PANTHER" id="PTHR24026">
    <property type="entry name" value="FAT ATYPICAL CADHERIN-RELATED"/>
    <property type="match status" value="1"/>
</dbReference>
<dbReference type="Gene3D" id="2.60.120.200">
    <property type="match status" value="1"/>
</dbReference>
<feature type="domain" description="Cadherin" evidence="4">
    <location>
        <begin position="502"/>
        <end position="649"/>
    </location>
</feature>
<evidence type="ECO:0000259" key="5">
    <source>
        <dbReference type="PROSITE" id="PS51212"/>
    </source>
</evidence>
<feature type="domain" description="Cadherin" evidence="4">
    <location>
        <begin position="2390"/>
        <end position="2498"/>
    </location>
</feature>
<gene>
    <name evidence="6" type="ORF">P43SY_004802</name>
</gene>
<feature type="chain" id="PRO_5041954598" description="Staphylococcus aureus surface protein A" evidence="3">
    <location>
        <begin position="41"/>
        <end position="6168"/>
    </location>
</feature>
<evidence type="ECO:0000313" key="6">
    <source>
        <dbReference type="EMBL" id="KAJ0407374.1"/>
    </source>
</evidence>
<feature type="domain" description="Cadherin" evidence="4">
    <location>
        <begin position="4019"/>
        <end position="4121"/>
    </location>
</feature>
<reference evidence="6" key="1">
    <citation type="submission" date="2021-12" db="EMBL/GenBank/DDBJ databases">
        <title>Prjna785345.</title>
        <authorList>
            <person name="Rujirawat T."/>
            <person name="Krajaejun T."/>
        </authorList>
    </citation>
    <scope>NUCLEOTIDE SEQUENCE</scope>
    <source>
        <strain evidence="6">Pi057C3</strain>
    </source>
</reference>
<dbReference type="SMART" id="SM00112">
    <property type="entry name" value="CA"/>
    <property type="match status" value="40"/>
</dbReference>
<feature type="domain" description="Cadherin" evidence="4">
    <location>
        <begin position="2001"/>
        <end position="2102"/>
    </location>
</feature>
<dbReference type="InterPro" id="IPR013320">
    <property type="entry name" value="ConA-like_dom_sf"/>
</dbReference>
<feature type="domain" description="Cadherin" evidence="4">
    <location>
        <begin position="2273"/>
        <end position="2391"/>
    </location>
</feature>